<reference evidence="7" key="1">
    <citation type="submission" date="2022-06" db="EMBL/GenBank/DDBJ databases">
        <title>Helicobacter colisuis sp. nov.</title>
        <authorList>
            <person name="Papic B."/>
            <person name="Gruntar I."/>
        </authorList>
    </citation>
    <scope>NUCLEOTIDE SEQUENCE</scope>
    <source>
        <strain evidence="7">11154-15</strain>
    </source>
</reference>
<dbReference type="PIRSF" id="PIRSF010376">
    <property type="entry name" value="IspE"/>
    <property type="match status" value="1"/>
</dbReference>
<dbReference type="SUPFAM" id="SSF55060">
    <property type="entry name" value="GHMP Kinase, C-terminal domain"/>
    <property type="match status" value="1"/>
</dbReference>
<keyword evidence="4" id="KW-0067">ATP-binding</keyword>
<dbReference type="EMBL" id="JAMOKX010000001">
    <property type="protein sequence ID" value="MCL9818763.1"/>
    <property type="molecule type" value="Genomic_DNA"/>
</dbReference>
<name>A0ABT0TS82_9HELI</name>
<evidence type="ECO:0000256" key="3">
    <source>
        <dbReference type="ARBA" id="ARBA00022777"/>
    </source>
</evidence>
<dbReference type="Pfam" id="PF00288">
    <property type="entry name" value="GHMP_kinases_N"/>
    <property type="match status" value="1"/>
</dbReference>
<evidence type="ECO:0000256" key="1">
    <source>
        <dbReference type="ARBA" id="ARBA00022679"/>
    </source>
</evidence>
<evidence type="ECO:0000313" key="8">
    <source>
        <dbReference type="Proteomes" id="UP001057522"/>
    </source>
</evidence>
<dbReference type="SUPFAM" id="SSF54211">
    <property type="entry name" value="Ribosomal protein S5 domain 2-like"/>
    <property type="match status" value="1"/>
</dbReference>
<dbReference type="InterPro" id="IPR014721">
    <property type="entry name" value="Ribsml_uS5_D2-typ_fold_subgr"/>
</dbReference>
<dbReference type="PANTHER" id="PTHR43527:SF2">
    <property type="entry name" value="4-DIPHOSPHOCYTIDYL-2-C-METHYL-D-ERYTHRITOL KINASE, CHLOROPLASTIC"/>
    <property type="match status" value="1"/>
</dbReference>
<feature type="domain" description="GHMP kinase N-terminal" evidence="6">
    <location>
        <begin position="64"/>
        <end position="145"/>
    </location>
</feature>
<dbReference type="InterPro" id="IPR020568">
    <property type="entry name" value="Ribosomal_Su5_D2-typ_SF"/>
</dbReference>
<dbReference type="Proteomes" id="UP001057522">
    <property type="component" value="Unassembled WGS sequence"/>
</dbReference>
<comment type="caution">
    <text evidence="7">The sequence shown here is derived from an EMBL/GenBank/DDBJ whole genome shotgun (WGS) entry which is preliminary data.</text>
</comment>
<evidence type="ECO:0000256" key="5">
    <source>
        <dbReference type="NCBIfam" id="TIGR00154"/>
    </source>
</evidence>
<keyword evidence="1 7" id="KW-0808">Transferase</keyword>
<dbReference type="RefSeq" id="WP_250603268.1">
    <property type="nucleotide sequence ID" value="NZ_JAMOKX010000001.1"/>
</dbReference>
<dbReference type="Gene3D" id="3.30.230.10">
    <property type="match status" value="1"/>
</dbReference>
<sequence length="251" mass="28878">MIKSYAKINIFLKITGRVVVESVKYHTLYSRFMLVKNLFDCLEIQESKVGFEILGDFDCPMEKNTIYKVYEVVLPLLNQERQEFLSHQKIEVEKKIPSGAGLGGGSSNAAAFLLWINEVLELRWSFEKLNEIAQKVGSDVPFFVSQYEVADVSGRGEKIFKSREKALEVEIVTPKIHCDTTKVYQTYAKDFYEPTQENWLEFSNAKILRQSPYENNDLLNSAIKLYPSLKEYAQQGYFLSGSGSSFWKVKE</sequence>
<organism evidence="7 8">
    <name type="scientific">Helicobacter colisuis</name>
    <dbReference type="NCBI Taxonomy" id="2949739"/>
    <lineage>
        <taxon>Bacteria</taxon>
        <taxon>Pseudomonadati</taxon>
        <taxon>Campylobacterota</taxon>
        <taxon>Epsilonproteobacteria</taxon>
        <taxon>Campylobacterales</taxon>
        <taxon>Helicobacteraceae</taxon>
        <taxon>Helicobacter</taxon>
    </lineage>
</organism>
<dbReference type="GO" id="GO:0050515">
    <property type="term" value="F:4-(cytidine 5'-diphospho)-2-C-methyl-D-erythritol kinase activity"/>
    <property type="evidence" value="ECO:0007669"/>
    <property type="project" value="UniProtKB-EC"/>
</dbReference>
<dbReference type="PANTHER" id="PTHR43527">
    <property type="entry name" value="4-DIPHOSPHOCYTIDYL-2-C-METHYL-D-ERYTHRITOL KINASE, CHLOROPLASTIC"/>
    <property type="match status" value="1"/>
</dbReference>
<accession>A0ABT0TS82</accession>
<dbReference type="InterPro" id="IPR006204">
    <property type="entry name" value="GHMP_kinase_N_dom"/>
</dbReference>
<dbReference type="InterPro" id="IPR004424">
    <property type="entry name" value="IspE"/>
</dbReference>
<proteinExistence type="predicted"/>
<keyword evidence="2" id="KW-0547">Nucleotide-binding</keyword>
<evidence type="ECO:0000259" key="6">
    <source>
        <dbReference type="Pfam" id="PF00288"/>
    </source>
</evidence>
<keyword evidence="8" id="KW-1185">Reference proteome</keyword>
<dbReference type="NCBIfam" id="NF003216">
    <property type="entry name" value="PRK04181.1"/>
    <property type="match status" value="1"/>
</dbReference>
<dbReference type="InterPro" id="IPR036554">
    <property type="entry name" value="GHMP_kinase_C_sf"/>
</dbReference>
<dbReference type="EC" id="2.7.1.148" evidence="5"/>
<evidence type="ECO:0000313" key="7">
    <source>
        <dbReference type="EMBL" id="MCL9818763.1"/>
    </source>
</evidence>
<dbReference type="NCBIfam" id="TIGR00154">
    <property type="entry name" value="ispE"/>
    <property type="match status" value="1"/>
</dbReference>
<keyword evidence="3 7" id="KW-0418">Kinase</keyword>
<dbReference type="Gene3D" id="3.30.70.890">
    <property type="entry name" value="GHMP kinase, C-terminal domain"/>
    <property type="match status" value="1"/>
</dbReference>
<evidence type="ECO:0000256" key="4">
    <source>
        <dbReference type="ARBA" id="ARBA00022840"/>
    </source>
</evidence>
<gene>
    <name evidence="7" type="ORF">NCR95_01000</name>
</gene>
<evidence type="ECO:0000256" key="2">
    <source>
        <dbReference type="ARBA" id="ARBA00022741"/>
    </source>
</evidence>
<protein>
    <recommendedName>
        <fullName evidence="5">4-(cytidine 5'-diphospho)-2-C-methyl-D-erythritol kinase</fullName>
        <ecNumber evidence="5">2.7.1.148</ecNumber>
    </recommendedName>
</protein>